<reference evidence="1 2" key="1">
    <citation type="submission" date="2012-05" db="EMBL/GenBank/DDBJ databases">
        <title>Recombination and specialization in a pathogen metapopulation.</title>
        <authorList>
            <person name="Gardiner A."/>
            <person name="Kemen E."/>
            <person name="Schultz-Larsen T."/>
            <person name="MacLean D."/>
            <person name="Van Oosterhout C."/>
            <person name="Jones J.D.G."/>
        </authorList>
    </citation>
    <scope>NUCLEOTIDE SEQUENCE [LARGE SCALE GENOMIC DNA]</scope>
    <source>
        <strain evidence="1 2">Ac Nc2</strain>
    </source>
</reference>
<dbReference type="Proteomes" id="UP000053237">
    <property type="component" value="Unassembled WGS sequence"/>
</dbReference>
<protein>
    <recommendedName>
        <fullName evidence="3">Calcineurin-like phosphoesterase domain-containing protein</fullName>
    </recommendedName>
</protein>
<dbReference type="EMBL" id="CAIX01001213">
    <property type="protein sequence ID" value="CCI11552.1"/>
    <property type="molecule type" value="Genomic_DNA"/>
</dbReference>
<gene>
    <name evidence="1" type="ORF">BN9_131090</name>
</gene>
<keyword evidence="2" id="KW-1185">Reference proteome</keyword>
<sequence length="376" mass="43719">MLISILVVQRLPAGTRFDHRSLQRAIHANDDDYIFDHLASRDEVWLDFVADCGDGFDSSYQVARFLAQPVLEVQSSSNCRKDGKQEKQPNETRMLPRGDVLIVGGDLAYPHPNASNYESRCWRVFEYAMKPPSFYDRQQYPLVNLDWRPIMERKMMHQQSQQLPLLRNTKALVLSQSLEIMTASMGWWLIAVDLALEDDINTEQFELFQRVAEKFIQPEDAVIIVTHEPRWILDGVEGREKSEEKLTYLINRVFNGRVVIRLAGDIHNYMRHSLVTGVSAEDTTTETKILGPTRCWDHIQTYTTNACTKIVIPPVLMMRHMLCRIAILRNTFLGEGQSSSIRHRRYALLKRFANKVWKELCAYNHVDISDCKIRWY</sequence>
<evidence type="ECO:0008006" key="3">
    <source>
        <dbReference type="Google" id="ProtNLM"/>
    </source>
</evidence>
<dbReference type="InParanoid" id="A0A024FXD4"/>
<accession>A0A024FXD4</accession>
<dbReference type="PANTHER" id="PTHR34211:SF3">
    <property type="entry name" value="CALCINEURIN-LIKE METALLO-PHOSPHOESTERASE SUPERFAMILY PROTEIN"/>
    <property type="match status" value="1"/>
</dbReference>
<dbReference type="InterPro" id="IPR029052">
    <property type="entry name" value="Metallo-depent_PP-like"/>
</dbReference>
<comment type="caution">
    <text evidence="1">The sequence shown here is derived from an EMBL/GenBank/DDBJ whole genome shotgun (WGS) entry which is preliminary data.</text>
</comment>
<name>A0A024FXD4_9STRA</name>
<dbReference type="PANTHER" id="PTHR34211">
    <property type="entry name" value="CALCINEURIN-LIKE METALLO-PHOSPHOESTERASE SUPERFAMILY PROTEIN"/>
    <property type="match status" value="1"/>
</dbReference>
<evidence type="ECO:0000313" key="2">
    <source>
        <dbReference type="Proteomes" id="UP000053237"/>
    </source>
</evidence>
<dbReference type="SUPFAM" id="SSF56300">
    <property type="entry name" value="Metallo-dependent phosphatases"/>
    <property type="match status" value="1"/>
</dbReference>
<organism evidence="1 2">
    <name type="scientific">Albugo candida</name>
    <dbReference type="NCBI Taxonomy" id="65357"/>
    <lineage>
        <taxon>Eukaryota</taxon>
        <taxon>Sar</taxon>
        <taxon>Stramenopiles</taxon>
        <taxon>Oomycota</taxon>
        <taxon>Peronosporomycetes</taxon>
        <taxon>Albuginales</taxon>
        <taxon>Albuginaceae</taxon>
        <taxon>Albugo</taxon>
    </lineage>
</organism>
<dbReference type="OrthoDB" id="1883418at2759"/>
<proteinExistence type="predicted"/>
<dbReference type="AlphaFoldDB" id="A0A024FXD4"/>
<evidence type="ECO:0000313" key="1">
    <source>
        <dbReference type="EMBL" id="CCI11552.1"/>
    </source>
</evidence>